<accession>A0A1F6ESA4</accession>
<evidence type="ECO:0000313" key="4">
    <source>
        <dbReference type="EMBL" id="OGG76531.1"/>
    </source>
</evidence>
<feature type="transmembrane region" description="Helical" evidence="1">
    <location>
        <begin position="218"/>
        <end position="246"/>
    </location>
</feature>
<dbReference type="Proteomes" id="UP000176714">
    <property type="component" value="Unassembled WGS sequence"/>
</dbReference>
<keyword evidence="1" id="KW-0472">Membrane</keyword>
<evidence type="ECO:0000313" key="5">
    <source>
        <dbReference type="Proteomes" id="UP000176714"/>
    </source>
</evidence>
<dbReference type="STRING" id="1798516.A2950_02095"/>
<feature type="signal peptide" evidence="2">
    <location>
        <begin position="1"/>
        <end position="20"/>
    </location>
</feature>
<protein>
    <recommendedName>
        <fullName evidence="3">DUF8173 domain-containing protein</fullName>
    </recommendedName>
</protein>
<comment type="caution">
    <text evidence="4">The sequence shown here is derived from an EMBL/GenBank/DDBJ whole genome shotgun (WGS) entry which is preliminary data.</text>
</comment>
<evidence type="ECO:0000256" key="2">
    <source>
        <dbReference type="SAM" id="SignalP"/>
    </source>
</evidence>
<feature type="transmembrane region" description="Helical" evidence="1">
    <location>
        <begin position="297"/>
        <end position="320"/>
    </location>
</feature>
<keyword evidence="1" id="KW-0812">Transmembrane</keyword>
<proteinExistence type="predicted"/>
<feature type="chain" id="PRO_5009524206" description="DUF8173 domain-containing protein" evidence="2">
    <location>
        <begin position="21"/>
        <end position="388"/>
    </location>
</feature>
<gene>
    <name evidence="4" type="ORF">A2950_02095</name>
</gene>
<dbReference type="EMBL" id="MFMD01000012">
    <property type="protein sequence ID" value="OGG76531.1"/>
    <property type="molecule type" value="Genomic_DNA"/>
</dbReference>
<sequence>MKKTILILLVALCIPTSVFAARAPSTFSAGSSLLVASSSPGNAYAAGASVVLTAPVSGDFLAGGGSVITIAPILGDTLLFGGSVQVRAPISGDLRAAGGNILIEKPVAGDVAAFGYSVIDTDHAGGSVFIIAANVALKDGASGPVIIYGNNIALEGTFADNVTVIASGRVSLAPDTAIHGMLSYQAPEPATIPESAAITGGVEYTSASYLPDPGTSRILALVSVGLFLLVRILGALILAGLFAGLFPRFAEVIVEQAYESRARSILLTMLLGFAILVAAPILLVLLSLTFVGIGLAFLLSVLYVLLVLLSVIYAGILLGSMFARRFAHRDTILWRDGVLGMLALSFIILVPVVGGFVVFLLTLFTAGTLLQLFFHFAFPHEEHSPEAV</sequence>
<keyword evidence="2" id="KW-0732">Signal</keyword>
<feature type="domain" description="DUF8173" evidence="3">
    <location>
        <begin position="223"/>
        <end position="371"/>
    </location>
</feature>
<organism evidence="4 5">
    <name type="scientific">Candidatus Kaiserbacteria bacterium RIFCSPLOWO2_01_FULL_55_19</name>
    <dbReference type="NCBI Taxonomy" id="1798516"/>
    <lineage>
        <taxon>Bacteria</taxon>
        <taxon>Candidatus Kaiseribacteriota</taxon>
    </lineage>
</organism>
<feature type="transmembrane region" description="Helical" evidence="1">
    <location>
        <begin position="266"/>
        <end position="291"/>
    </location>
</feature>
<feature type="transmembrane region" description="Helical" evidence="1">
    <location>
        <begin position="332"/>
        <end position="350"/>
    </location>
</feature>
<keyword evidence="1" id="KW-1133">Transmembrane helix</keyword>
<dbReference type="AlphaFoldDB" id="A0A1F6ESA4"/>
<dbReference type="InterPro" id="IPR058486">
    <property type="entry name" value="DUF8173"/>
</dbReference>
<reference evidence="4 5" key="1">
    <citation type="journal article" date="2016" name="Nat. Commun.">
        <title>Thousands of microbial genomes shed light on interconnected biogeochemical processes in an aquifer system.</title>
        <authorList>
            <person name="Anantharaman K."/>
            <person name="Brown C.T."/>
            <person name="Hug L.A."/>
            <person name="Sharon I."/>
            <person name="Castelle C.J."/>
            <person name="Probst A.J."/>
            <person name="Thomas B.C."/>
            <person name="Singh A."/>
            <person name="Wilkins M.J."/>
            <person name="Karaoz U."/>
            <person name="Brodie E.L."/>
            <person name="Williams K.H."/>
            <person name="Hubbard S.S."/>
            <person name="Banfield J.F."/>
        </authorList>
    </citation>
    <scope>NUCLEOTIDE SEQUENCE [LARGE SCALE GENOMIC DNA]</scope>
</reference>
<evidence type="ECO:0000259" key="3">
    <source>
        <dbReference type="Pfam" id="PF26514"/>
    </source>
</evidence>
<evidence type="ECO:0000256" key="1">
    <source>
        <dbReference type="SAM" id="Phobius"/>
    </source>
</evidence>
<feature type="transmembrane region" description="Helical" evidence="1">
    <location>
        <begin position="356"/>
        <end position="378"/>
    </location>
</feature>
<dbReference type="Pfam" id="PF26514">
    <property type="entry name" value="DUF8173"/>
    <property type="match status" value="1"/>
</dbReference>
<name>A0A1F6ESA4_9BACT</name>